<dbReference type="Pfam" id="PF10005">
    <property type="entry name" value="Zn_ribbon_DZR_6"/>
    <property type="match status" value="1"/>
</dbReference>
<evidence type="ECO:0000259" key="1">
    <source>
        <dbReference type="Pfam" id="PF10005"/>
    </source>
</evidence>
<dbReference type="Pfam" id="PF15887">
    <property type="entry name" value="Peptidase_Mx"/>
    <property type="match status" value="1"/>
</dbReference>
<evidence type="ECO:0000313" key="2">
    <source>
        <dbReference type="EMBL" id="SHE73108.1"/>
    </source>
</evidence>
<dbReference type="STRING" id="1122156.SAMN02745117_00744"/>
<gene>
    <name evidence="2" type="ORF">SAMN02745117_00744</name>
</gene>
<dbReference type="EMBL" id="FQUZ01000006">
    <property type="protein sequence ID" value="SHE73108.1"/>
    <property type="molecule type" value="Genomic_DNA"/>
</dbReference>
<dbReference type="AlphaFoldDB" id="A0A1M4VVX6"/>
<dbReference type="InterPro" id="IPR031321">
    <property type="entry name" value="UCP012641"/>
</dbReference>
<organism evidence="2 3">
    <name type="scientific">Lampropedia hyalina DSM 16112</name>
    <dbReference type="NCBI Taxonomy" id="1122156"/>
    <lineage>
        <taxon>Bacteria</taxon>
        <taxon>Pseudomonadati</taxon>
        <taxon>Pseudomonadota</taxon>
        <taxon>Betaproteobacteria</taxon>
        <taxon>Burkholderiales</taxon>
        <taxon>Comamonadaceae</taxon>
        <taxon>Lampropedia</taxon>
    </lineage>
</organism>
<dbReference type="Proteomes" id="UP000184327">
    <property type="component" value="Unassembled WGS sequence"/>
</dbReference>
<evidence type="ECO:0000313" key="3">
    <source>
        <dbReference type="Proteomes" id="UP000184327"/>
    </source>
</evidence>
<dbReference type="OrthoDB" id="256753at2"/>
<feature type="domain" description="Zinc-ribbon" evidence="1">
    <location>
        <begin position="4"/>
        <end position="121"/>
    </location>
</feature>
<name>A0A1M4VVX6_9BURK</name>
<protein>
    <recommendedName>
        <fullName evidence="1">Zinc-ribbon domain-containing protein</fullName>
    </recommendedName>
</protein>
<dbReference type="InterPro" id="IPR011201">
    <property type="entry name" value="Zinc-ribbon_6_bact"/>
</dbReference>
<sequence>MKNFQCSCCNSLVFFEDKVCVQCQHALGFDPQSLAVWAVQPVEAGALPQSAGEAGGAVNALPAALLWQVVGGASGGSVPAGLFRFCRNGIDYGSCHFLVAVDDGDGFCASCRQTQVIPNLSVEGNLAAWTTIEDAKRRLYYTLAKLGLEAGVRGDVGVQTPVYEFMEDVPGEDPVMTGHASGLITINVAEADDAERVRRREDLHEPYRTLTGHFRHEVGHYYWDQFFLNDAQALEECRQVFGDERLDYGEALQQHYQNPKPDWQSAYISSYATAHPWEDWAETWAHYLHLMDLLETAASHQLAFATHGAQGVSAIQCQDPYEVMLQAEQADAGQQDQDITALLNQGMGVSLLLNNLNRSLGQDDAYPFALATPVLHKLGFIHNIVRRKTRGYQVELA</sequence>
<dbReference type="PIRSF" id="PIRSF012641">
    <property type="entry name" value="UCP012641"/>
    <property type="match status" value="1"/>
</dbReference>
<dbReference type="RefSeq" id="WP_073354786.1">
    <property type="nucleotide sequence ID" value="NZ_FQUZ01000006.1"/>
</dbReference>
<accession>A0A1M4VVX6</accession>
<proteinExistence type="predicted"/>
<keyword evidence="3" id="KW-1185">Reference proteome</keyword>
<reference evidence="2 3" key="1">
    <citation type="submission" date="2016-11" db="EMBL/GenBank/DDBJ databases">
        <authorList>
            <person name="Jaros S."/>
            <person name="Januszkiewicz K."/>
            <person name="Wedrychowicz H."/>
        </authorList>
    </citation>
    <scope>NUCLEOTIDE SEQUENCE [LARGE SCALE GENOMIC DNA]</scope>
    <source>
        <strain evidence="2 3">DSM 16112</strain>
    </source>
</reference>